<organism evidence="2 3">
    <name type="scientific">Couchioplanes caeruleus subsp. caeruleus</name>
    <dbReference type="NCBI Taxonomy" id="56427"/>
    <lineage>
        <taxon>Bacteria</taxon>
        <taxon>Bacillati</taxon>
        <taxon>Actinomycetota</taxon>
        <taxon>Actinomycetes</taxon>
        <taxon>Micromonosporales</taxon>
        <taxon>Micromonosporaceae</taxon>
        <taxon>Couchioplanes</taxon>
    </lineage>
</organism>
<accession>A0A1K0FMD3</accession>
<dbReference type="RefSeq" id="WP_071805259.1">
    <property type="nucleotide sequence ID" value="NZ_MEIA01000124.1"/>
</dbReference>
<evidence type="ECO:0000256" key="1">
    <source>
        <dbReference type="SAM" id="MobiDB-lite"/>
    </source>
</evidence>
<keyword evidence="3" id="KW-1185">Reference proteome</keyword>
<dbReference type="Proteomes" id="UP000182486">
    <property type="component" value="Unassembled WGS sequence"/>
</dbReference>
<name>A0A1K0FMD3_9ACTN</name>
<gene>
    <name evidence="2" type="ORF">BG844_12140</name>
</gene>
<proteinExistence type="predicted"/>
<dbReference type="AlphaFoldDB" id="A0A1K0FMD3"/>
<sequence length="108" mass="11314">MAGELNLDPQRAIAASRDLSASGTHLVNLNNGVVADIAQASGDQPWGKDEIGAAFHKNYAPLLTQFTAAFAKVAQYVEGLGDAAEQSVHDNTGADDRAQATVTKAYRS</sequence>
<protein>
    <recommendedName>
        <fullName evidence="4">Excreted virulence factor EspC (Type VII ESX diderm)</fullName>
    </recommendedName>
</protein>
<reference evidence="2 3" key="1">
    <citation type="submission" date="2016-09" db="EMBL/GenBank/DDBJ databases">
        <title>Couchioplanes caeruleus draft genome sequence.</title>
        <authorList>
            <person name="Sheehan J."/>
            <person name="Caffrey P."/>
        </authorList>
    </citation>
    <scope>NUCLEOTIDE SEQUENCE [LARGE SCALE GENOMIC DNA]</scope>
    <source>
        <strain evidence="2 3">DSM 43634</strain>
    </source>
</reference>
<evidence type="ECO:0008006" key="4">
    <source>
        <dbReference type="Google" id="ProtNLM"/>
    </source>
</evidence>
<evidence type="ECO:0000313" key="3">
    <source>
        <dbReference type="Proteomes" id="UP000182486"/>
    </source>
</evidence>
<evidence type="ECO:0000313" key="2">
    <source>
        <dbReference type="EMBL" id="OJF13999.1"/>
    </source>
</evidence>
<dbReference type="EMBL" id="MEIA01000124">
    <property type="protein sequence ID" value="OJF13999.1"/>
    <property type="molecule type" value="Genomic_DNA"/>
</dbReference>
<comment type="caution">
    <text evidence="2">The sequence shown here is derived from an EMBL/GenBank/DDBJ whole genome shotgun (WGS) entry which is preliminary data.</text>
</comment>
<feature type="region of interest" description="Disordered" evidence="1">
    <location>
        <begin position="85"/>
        <end position="108"/>
    </location>
</feature>